<dbReference type="GO" id="GO:0043124">
    <property type="term" value="P:negative regulation of canonical NF-kappaB signal transduction"/>
    <property type="evidence" value="ECO:0007669"/>
    <property type="project" value="InterPro"/>
</dbReference>
<evidence type="ECO:0000256" key="5">
    <source>
        <dbReference type="ARBA" id="ARBA00023242"/>
    </source>
</evidence>
<dbReference type="PANTHER" id="PTHR15263:SF1">
    <property type="entry name" value="NF-KAPPA-B INHIBITOR-LIKE PROTEIN 1"/>
    <property type="match status" value="1"/>
</dbReference>
<dbReference type="STRING" id="1314782.A0A165PT02"/>
<evidence type="ECO:0000256" key="1">
    <source>
        <dbReference type="ARBA" id="ARBA00004123"/>
    </source>
</evidence>
<accession>A0A165PT02</accession>
<feature type="region of interest" description="Disordered" evidence="6">
    <location>
        <begin position="184"/>
        <end position="228"/>
    </location>
</feature>
<organism evidence="7 8">
    <name type="scientific">Neolentinus lepideus HHB14362 ss-1</name>
    <dbReference type="NCBI Taxonomy" id="1314782"/>
    <lineage>
        <taxon>Eukaryota</taxon>
        <taxon>Fungi</taxon>
        <taxon>Dikarya</taxon>
        <taxon>Basidiomycota</taxon>
        <taxon>Agaricomycotina</taxon>
        <taxon>Agaricomycetes</taxon>
        <taxon>Gloeophyllales</taxon>
        <taxon>Gloeophyllaceae</taxon>
        <taxon>Neolentinus</taxon>
    </lineage>
</organism>
<keyword evidence="5" id="KW-0539">Nucleus</keyword>
<evidence type="ECO:0000313" key="7">
    <source>
        <dbReference type="EMBL" id="KZT21455.1"/>
    </source>
</evidence>
<evidence type="ECO:0000313" key="8">
    <source>
        <dbReference type="Proteomes" id="UP000076761"/>
    </source>
</evidence>
<dbReference type="Proteomes" id="UP000076761">
    <property type="component" value="Unassembled WGS sequence"/>
</dbReference>
<proteinExistence type="predicted"/>
<evidence type="ECO:0000256" key="2">
    <source>
        <dbReference type="ARBA" id="ARBA00022553"/>
    </source>
</evidence>
<dbReference type="EMBL" id="KV425606">
    <property type="protein sequence ID" value="KZT21455.1"/>
    <property type="molecule type" value="Genomic_DNA"/>
</dbReference>
<reference evidence="7 8" key="1">
    <citation type="journal article" date="2016" name="Mol. Biol. Evol.">
        <title>Comparative Genomics of Early-Diverging Mushroom-Forming Fungi Provides Insights into the Origins of Lignocellulose Decay Capabilities.</title>
        <authorList>
            <person name="Nagy L.G."/>
            <person name="Riley R."/>
            <person name="Tritt A."/>
            <person name="Adam C."/>
            <person name="Daum C."/>
            <person name="Floudas D."/>
            <person name="Sun H."/>
            <person name="Yadav J.S."/>
            <person name="Pangilinan J."/>
            <person name="Larsson K.H."/>
            <person name="Matsuura K."/>
            <person name="Barry K."/>
            <person name="Labutti K."/>
            <person name="Kuo R."/>
            <person name="Ohm R.A."/>
            <person name="Bhattacharya S.S."/>
            <person name="Shirouzu T."/>
            <person name="Yoshinaga Y."/>
            <person name="Martin F.M."/>
            <person name="Grigoriev I.V."/>
            <person name="Hibbett D.S."/>
        </authorList>
    </citation>
    <scope>NUCLEOTIDE SEQUENCE [LARGE SCALE GENOMIC DNA]</scope>
    <source>
        <strain evidence="7 8">HHB14362 ss-1</strain>
    </source>
</reference>
<keyword evidence="4" id="KW-0040">ANK repeat</keyword>
<evidence type="ECO:0000256" key="4">
    <source>
        <dbReference type="ARBA" id="ARBA00023043"/>
    </source>
</evidence>
<gene>
    <name evidence="7" type="ORF">NEOLEDRAFT_745031</name>
</gene>
<protein>
    <submittedName>
        <fullName evidence="7">Uncharacterized protein</fullName>
    </submittedName>
</protein>
<keyword evidence="2" id="KW-0597">Phosphoprotein</keyword>
<comment type="subcellular location">
    <subcellularLocation>
        <location evidence="1">Nucleus</location>
    </subcellularLocation>
</comment>
<feature type="region of interest" description="Disordered" evidence="6">
    <location>
        <begin position="1"/>
        <end position="97"/>
    </location>
</feature>
<dbReference type="PANTHER" id="PTHR15263">
    <property type="entry name" value="I-KAPPA-B-LIKE PROTEIN IKBL"/>
    <property type="match status" value="1"/>
</dbReference>
<evidence type="ECO:0000256" key="6">
    <source>
        <dbReference type="SAM" id="MobiDB-lite"/>
    </source>
</evidence>
<evidence type="ECO:0000256" key="3">
    <source>
        <dbReference type="ARBA" id="ARBA00022737"/>
    </source>
</evidence>
<dbReference type="AlphaFoldDB" id="A0A165PT02"/>
<feature type="compositionally biased region" description="Basic and acidic residues" evidence="6">
    <location>
        <begin position="7"/>
        <end position="38"/>
    </location>
</feature>
<sequence length="361" mass="41662">MGTGKLHMKETPTERQERQLRKARKAAKEAARRAERYQDGSFDSEDDSTRKRRRADNSHSHRPPPPDPCDSDAEYGPPPPGPSTDYETLQAELEEQRWREKMWDAMDEDSVFTPGNTSRLDSLEAEMNTYAHVPKRWRGPHAGGDVSDIAGLDPSMMEDEEYAEWIRVGMWRYKNPDYYAEQARQQAQQEARKAREKAIREETKRLRREAEEEDKRKRAMRDAKKTAEARERYESGWKTLLASGAKDAEPLGFSDIPWPIALSKKSAISASIDDITLDSISLFLFSMLESWPSTTDNAENATDKETKTRKEIVRETLLRFHPDKFEGRVLRRVKEEDKEKVREAVGKVARALNELMTKVDT</sequence>
<dbReference type="GO" id="GO:0005634">
    <property type="term" value="C:nucleus"/>
    <property type="evidence" value="ECO:0007669"/>
    <property type="project" value="UniProtKB-SubCell"/>
</dbReference>
<name>A0A165PT02_9AGAM</name>
<dbReference type="OrthoDB" id="412109at2759"/>
<keyword evidence="3" id="KW-0677">Repeat</keyword>
<dbReference type="InParanoid" id="A0A165PT02"/>
<dbReference type="InterPro" id="IPR038753">
    <property type="entry name" value="NFKBIL1"/>
</dbReference>
<keyword evidence="8" id="KW-1185">Reference proteome</keyword>
<feature type="compositionally biased region" description="Basic and acidic residues" evidence="6">
    <location>
        <begin position="190"/>
        <end position="228"/>
    </location>
</feature>